<keyword evidence="3" id="KW-0479">Metal-binding</keyword>
<dbReference type="Gene3D" id="3.30.70.360">
    <property type="match status" value="1"/>
</dbReference>
<evidence type="ECO:0000313" key="7">
    <source>
        <dbReference type="EMBL" id="MTW12309.1"/>
    </source>
</evidence>
<organism evidence="7 8">
    <name type="scientific">Massilia eburnea</name>
    <dbReference type="NCBI Taxonomy" id="1776165"/>
    <lineage>
        <taxon>Bacteria</taxon>
        <taxon>Pseudomonadati</taxon>
        <taxon>Pseudomonadota</taxon>
        <taxon>Betaproteobacteria</taxon>
        <taxon>Burkholderiales</taxon>
        <taxon>Oxalobacteraceae</taxon>
        <taxon>Telluria group</taxon>
        <taxon>Massilia</taxon>
    </lineage>
</organism>
<dbReference type="SUPFAM" id="SSF55031">
    <property type="entry name" value="Bacterial exopeptidase dimerisation domain"/>
    <property type="match status" value="1"/>
</dbReference>
<evidence type="ECO:0000313" key="8">
    <source>
        <dbReference type="Proteomes" id="UP000472320"/>
    </source>
</evidence>
<keyword evidence="2" id="KW-0645">Protease</keyword>
<dbReference type="GO" id="GO:0046872">
    <property type="term" value="F:metal ion binding"/>
    <property type="evidence" value="ECO:0007669"/>
    <property type="project" value="UniProtKB-KW"/>
</dbReference>
<dbReference type="RefSeq" id="WP_155455250.1">
    <property type="nucleotide sequence ID" value="NZ_WNKX01000013.1"/>
</dbReference>
<proteinExistence type="inferred from homology"/>
<comment type="similarity">
    <text evidence="1">Belongs to the peptidase M20A family.</text>
</comment>
<evidence type="ECO:0000256" key="3">
    <source>
        <dbReference type="ARBA" id="ARBA00022723"/>
    </source>
</evidence>
<keyword evidence="5" id="KW-0862">Zinc</keyword>
<dbReference type="FunFam" id="3.40.630.10:FF:000027">
    <property type="entry name" value="N-fatty-acyl-amino acid synthase/hydrolase PM20D1"/>
    <property type="match status" value="1"/>
</dbReference>
<dbReference type="InterPro" id="IPR047177">
    <property type="entry name" value="Pept_M20A"/>
</dbReference>
<dbReference type="CDD" id="cd05674">
    <property type="entry name" value="M20_yscS"/>
    <property type="match status" value="1"/>
</dbReference>
<dbReference type="GO" id="GO:0008233">
    <property type="term" value="F:peptidase activity"/>
    <property type="evidence" value="ECO:0007669"/>
    <property type="project" value="UniProtKB-KW"/>
</dbReference>
<dbReference type="NCBIfam" id="NF006113">
    <property type="entry name" value="PRK08262.1-4"/>
    <property type="match status" value="1"/>
</dbReference>
<comment type="caution">
    <text evidence="7">The sequence shown here is derived from an EMBL/GenBank/DDBJ whole genome shotgun (WGS) entry which is preliminary data.</text>
</comment>
<keyword evidence="4" id="KW-0378">Hydrolase</keyword>
<dbReference type="InterPro" id="IPR002933">
    <property type="entry name" value="Peptidase_M20"/>
</dbReference>
<gene>
    <name evidence="7" type="ORF">GM658_17010</name>
</gene>
<reference evidence="7 8" key="1">
    <citation type="submission" date="2019-11" db="EMBL/GenBank/DDBJ databases">
        <title>Type strains purchased from KCTC, JCM and DSMZ.</title>
        <authorList>
            <person name="Lu H."/>
        </authorList>
    </citation>
    <scope>NUCLEOTIDE SEQUENCE [LARGE SCALE GENOMIC DNA]</scope>
    <source>
        <strain evidence="7 8">JCM 31587</strain>
    </source>
</reference>
<dbReference type="SUPFAM" id="SSF53187">
    <property type="entry name" value="Zn-dependent exopeptidases"/>
    <property type="match status" value="1"/>
</dbReference>
<evidence type="ECO:0000256" key="5">
    <source>
        <dbReference type="ARBA" id="ARBA00022833"/>
    </source>
</evidence>
<dbReference type="EMBL" id="WNKX01000013">
    <property type="protein sequence ID" value="MTW12309.1"/>
    <property type="molecule type" value="Genomic_DNA"/>
</dbReference>
<feature type="domain" description="Peptidase M20 dimerisation" evidence="6">
    <location>
        <begin position="240"/>
        <end position="383"/>
    </location>
</feature>
<evidence type="ECO:0000259" key="6">
    <source>
        <dbReference type="Pfam" id="PF07687"/>
    </source>
</evidence>
<accession>A0A6L6QJ68</accession>
<dbReference type="PANTHER" id="PTHR45962:SF1">
    <property type="entry name" value="N-FATTY-ACYL-AMINO ACID SYNTHASE_HYDROLASE PM20D1"/>
    <property type="match status" value="1"/>
</dbReference>
<dbReference type="Gene3D" id="1.10.150.900">
    <property type="match status" value="1"/>
</dbReference>
<dbReference type="PANTHER" id="PTHR45962">
    <property type="entry name" value="N-FATTY-ACYL-AMINO ACID SYNTHASE/HYDROLASE PM20D1"/>
    <property type="match status" value="1"/>
</dbReference>
<dbReference type="Proteomes" id="UP000472320">
    <property type="component" value="Unassembled WGS sequence"/>
</dbReference>
<dbReference type="Gene3D" id="3.40.630.10">
    <property type="entry name" value="Zn peptidases"/>
    <property type="match status" value="1"/>
</dbReference>
<dbReference type="Pfam" id="PF07687">
    <property type="entry name" value="M20_dimer"/>
    <property type="match status" value="1"/>
</dbReference>
<dbReference type="PIRSF" id="PIRSF036696">
    <property type="entry name" value="ACY-1"/>
    <property type="match status" value="1"/>
</dbReference>
<dbReference type="Pfam" id="PF01546">
    <property type="entry name" value="Peptidase_M20"/>
    <property type="match status" value="1"/>
</dbReference>
<keyword evidence="8" id="KW-1185">Reference proteome</keyword>
<protein>
    <submittedName>
        <fullName evidence="7">M20 family peptidase</fullName>
    </submittedName>
</protein>
<dbReference type="AlphaFoldDB" id="A0A6L6QJ68"/>
<evidence type="ECO:0000256" key="2">
    <source>
        <dbReference type="ARBA" id="ARBA00022670"/>
    </source>
</evidence>
<evidence type="ECO:0000256" key="4">
    <source>
        <dbReference type="ARBA" id="ARBA00022801"/>
    </source>
</evidence>
<dbReference type="InterPro" id="IPR011650">
    <property type="entry name" value="Peptidase_M20_dimer"/>
</dbReference>
<name>A0A6L6QJ68_9BURK</name>
<sequence length="488" mass="52944">MAVKKVLAAALAAIGVVAVAVGINTARSGSRQLVVAKIPSLAIDEAAAAQRLGEALRFTTISDYKDADANAAEFDKLHAHLQASFPRVHATLKRENVNGKALLYTWQGSDPNAAPIMWMAHQDVVPIAPGTEKSWEQQPFGGVVHDGFIWGRGAWDDKGNLYAQMEAIEMLLAAGYQPRRTIYLAYGADEEVGGKRGAAKIAELLKSRNVKLEYVLDEGLMIVHGMVPGLEPGAAMIGMAEKGYASYKLELDTAPGHSSMPPQDTAIGMMSKALVALEANPMPVRMAGLPQQSFETMAPEMTGMNRVALSNFWLFRPMLERMLAKGPSTNALMRTTTALTIVNAGVKDNVLPGTASATVNFRLLPGDTLADVEQHMHKVIGNDKIRIKPDGDFNTEASRVARLDGAPYAAVNRTIRQVFPDVIVTPGLMIGATDSRYFDKMSDSVLKFGPVRAKPEDLPRFHGTNERMSVKGYADMIRFYHQLLKNSA</sequence>
<dbReference type="GO" id="GO:0006508">
    <property type="term" value="P:proteolysis"/>
    <property type="evidence" value="ECO:0007669"/>
    <property type="project" value="UniProtKB-KW"/>
</dbReference>
<dbReference type="OrthoDB" id="3665926at2"/>
<dbReference type="InterPro" id="IPR036264">
    <property type="entry name" value="Bact_exopeptidase_dim_dom"/>
</dbReference>
<evidence type="ECO:0000256" key="1">
    <source>
        <dbReference type="ARBA" id="ARBA00006247"/>
    </source>
</evidence>